<keyword evidence="2" id="KW-0677">Repeat</keyword>
<keyword evidence="1" id="KW-0880">Kelch repeat</keyword>
<protein>
    <recommendedName>
        <fullName evidence="3">BACK domain-containing protein</fullName>
    </recommendedName>
</protein>
<dbReference type="Gene3D" id="1.25.40.420">
    <property type="match status" value="1"/>
</dbReference>
<dbReference type="SUPFAM" id="SSF117281">
    <property type="entry name" value="Kelch motif"/>
    <property type="match status" value="2"/>
</dbReference>
<dbReference type="InterPro" id="IPR011705">
    <property type="entry name" value="BACK"/>
</dbReference>
<dbReference type="EMBL" id="JAIWYP010000004">
    <property type="protein sequence ID" value="KAH3834619.1"/>
    <property type="molecule type" value="Genomic_DNA"/>
</dbReference>
<dbReference type="InterPro" id="IPR015915">
    <property type="entry name" value="Kelch-typ_b-propeller"/>
</dbReference>
<proteinExistence type="predicted"/>
<dbReference type="Gene3D" id="2.120.10.80">
    <property type="entry name" value="Kelch-type beta propeller"/>
    <property type="match status" value="2"/>
</dbReference>
<evidence type="ECO:0000256" key="2">
    <source>
        <dbReference type="ARBA" id="ARBA00022737"/>
    </source>
</evidence>
<evidence type="ECO:0000256" key="1">
    <source>
        <dbReference type="ARBA" id="ARBA00022441"/>
    </source>
</evidence>
<gene>
    <name evidence="4" type="ORF">DPMN_107951</name>
</gene>
<keyword evidence="5" id="KW-1185">Reference proteome</keyword>
<dbReference type="AlphaFoldDB" id="A0A9D4K7Z9"/>
<sequence length="484" mass="55978">MFHLQHVLHLSLATRYSADIYDELLMYFWGHIPQVLRTQDALELPLDILRKVVKKPCLSYVSRALLFQFLVRWVEHCPKERETYFESMFCSLDLSKMGYLFCKDYVETCKYVQNSNTCKQWYDKSDQSIPTSCEANAIIILGGLDKNSSGTKEVFVYLLDEQRWVRIADIPWEVETPSLTYNASTNCLHVFDRLYGTCLDETTRYNIKCYKFSFGMNEWSSDELFISKSASESLTISKVKDVLFLNATGKCCVVAMCKDKTNPKASHVCVSIGNHSSYNPFKVICSDVGSDIQTCIVKDRYVCIIVLVLPTQGHYEKLDCRGLHLLLLDTMVECEVSIERYSIAPCYSSLDAIKCFALNDCVYITIPYITDNIFESDGHRFDVQERKWCEFKFPQLKSNCVPILLRYYGYTTVRNTIYIFGGKQYTSNIVKRGYKLDMKLKRCHKMQPMPAHRYHCKAISACILSNVCHKECPHCKYSPKPTRT</sequence>
<evidence type="ECO:0000259" key="3">
    <source>
        <dbReference type="Pfam" id="PF07707"/>
    </source>
</evidence>
<feature type="domain" description="BACK" evidence="3">
    <location>
        <begin position="18"/>
        <end position="97"/>
    </location>
</feature>
<dbReference type="PANTHER" id="PTHR24412:SF420">
    <property type="entry name" value="KELCH-LIKE PROTEIN 11"/>
    <property type="match status" value="1"/>
</dbReference>
<comment type="caution">
    <text evidence="4">The sequence shown here is derived from an EMBL/GenBank/DDBJ whole genome shotgun (WGS) entry which is preliminary data.</text>
</comment>
<dbReference type="PANTHER" id="PTHR24412">
    <property type="entry name" value="KELCH PROTEIN"/>
    <property type="match status" value="1"/>
</dbReference>
<accession>A0A9D4K7Z9</accession>
<reference evidence="4" key="2">
    <citation type="submission" date="2020-11" db="EMBL/GenBank/DDBJ databases">
        <authorList>
            <person name="McCartney M.A."/>
            <person name="Auch B."/>
            <person name="Kono T."/>
            <person name="Mallez S."/>
            <person name="Becker A."/>
            <person name="Gohl D.M."/>
            <person name="Silverstein K.A.T."/>
            <person name="Koren S."/>
            <person name="Bechman K.B."/>
            <person name="Herman A."/>
            <person name="Abrahante J.E."/>
            <person name="Garbe J."/>
        </authorList>
    </citation>
    <scope>NUCLEOTIDE SEQUENCE</scope>
    <source>
        <strain evidence="4">Duluth1</strain>
        <tissue evidence="4">Whole animal</tissue>
    </source>
</reference>
<reference evidence="4" key="1">
    <citation type="journal article" date="2019" name="bioRxiv">
        <title>The Genome of the Zebra Mussel, Dreissena polymorpha: A Resource for Invasive Species Research.</title>
        <authorList>
            <person name="McCartney M.A."/>
            <person name="Auch B."/>
            <person name="Kono T."/>
            <person name="Mallez S."/>
            <person name="Zhang Y."/>
            <person name="Obille A."/>
            <person name="Becker A."/>
            <person name="Abrahante J.E."/>
            <person name="Garbe J."/>
            <person name="Badalamenti J.P."/>
            <person name="Herman A."/>
            <person name="Mangelson H."/>
            <person name="Liachko I."/>
            <person name="Sullivan S."/>
            <person name="Sone E.D."/>
            <person name="Koren S."/>
            <person name="Silverstein K.A.T."/>
            <person name="Beckman K.B."/>
            <person name="Gohl D.M."/>
        </authorList>
    </citation>
    <scope>NUCLEOTIDE SEQUENCE</scope>
    <source>
        <strain evidence="4">Duluth1</strain>
        <tissue evidence="4">Whole animal</tissue>
    </source>
</reference>
<evidence type="ECO:0000313" key="5">
    <source>
        <dbReference type="Proteomes" id="UP000828390"/>
    </source>
</evidence>
<evidence type="ECO:0000313" key="4">
    <source>
        <dbReference type="EMBL" id="KAH3834619.1"/>
    </source>
</evidence>
<dbReference type="Pfam" id="PF07707">
    <property type="entry name" value="BACK"/>
    <property type="match status" value="1"/>
</dbReference>
<organism evidence="4 5">
    <name type="scientific">Dreissena polymorpha</name>
    <name type="common">Zebra mussel</name>
    <name type="synonym">Mytilus polymorpha</name>
    <dbReference type="NCBI Taxonomy" id="45954"/>
    <lineage>
        <taxon>Eukaryota</taxon>
        <taxon>Metazoa</taxon>
        <taxon>Spiralia</taxon>
        <taxon>Lophotrochozoa</taxon>
        <taxon>Mollusca</taxon>
        <taxon>Bivalvia</taxon>
        <taxon>Autobranchia</taxon>
        <taxon>Heteroconchia</taxon>
        <taxon>Euheterodonta</taxon>
        <taxon>Imparidentia</taxon>
        <taxon>Neoheterodontei</taxon>
        <taxon>Myida</taxon>
        <taxon>Dreissenoidea</taxon>
        <taxon>Dreissenidae</taxon>
        <taxon>Dreissena</taxon>
    </lineage>
</organism>
<name>A0A9D4K7Z9_DREPO</name>
<dbReference type="Proteomes" id="UP000828390">
    <property type="component" value="Unassembled WGS sequence"/>
</dbReference>